<evidence type="ECO:0000313" key="4">
    <source>
        <dbReference type="EMBL" id="BCK88818.1"/>
    </source>
</evidence>
<name>A0AAN1XD70_9PROT</name>
<comment type="pathway">
    <text evidence="1">Bacterial outer membrane biogenesis; LPS O-antigen biosynthesis.</text>
</comment>
<evidence type="ECO:0000313" key="5">
    <source>
        <dbReference type="Proteomes" id="UP001320326"/>
    </source>
</evidence>
<evidence type="ECO:0000256" key="1">
    <source>
        <dbReference type="ARBA" id="ARBA00005125"/>
    </source>
</evidence>
<dbReference type="KEGG" id="seme:MIZ01_2624"/>
<sequence>MNDLDFQMIERKAVALVTGATGFVGSHLVRRLVTEGWEVHILNRAESRLPDHPEFAQTTRHIHDGSTQGMAECVAQAKPDVVFHLASLFLAQHESKDIEPLVLSNVLFGSQLLEAMRINGVDKIVNTGTSWQHYNNEDYNPVCLYAATKQAFEDILAYYTEAASLKAVTLQLFDTYGPGDPRPKLFHLLAKTAKNQEALAMSPGEQLIDLVYIDDVIDAFLCAKDVLYELPKGHQVYAVSSGQPLQLRELVAIYENELGVKLPIEWGKRTYRPREVMTPWNKGRTLRGWHPKVGLVEGIRRISR</sequence>
<comment type="similarity">
    <text evidence="2">Belongs to the NAD(P)-dependent epimerase/dehydratase family.</text>
</comment>
<dbReference type="InterPro" id="IPR001509">
    <property type="entry name" value="Epimerase_deHydtase"/>
</dbReference>
<dbReference type="SUPFAM" id="SSF51735">
    <property type="entry name" value="NAD(P)-binding Rossmann-fold domains"/>
    <property type="match status" value="1"/>
</dbReference>
<dbReference type="Proteomes" id="UP001320326">
    <property type="component" value="Chromosome"/>
</dbReference>
<evidence type="ECO:0000256" key="2">
    <source>
        <dbReference type="ARBA" id="ARBA00007637"/>
    </source>
</evidence>
<dbReference type="EMBL" id="AP023423">
    <property type="protein sequence ID" value="BCK88818.1"/>
    <property type="molecule type" value="Genomic_DNA"/>
</dbReference>
<dbReference type="AlphaFoldDB" id="A0AAN1XD70"/>
<dbReference type="InterPro" id="IPR036291">
    <property type="entry name" value="NAD(P)-bd_dom_sf"/>
</dbReference>
<feature type="domain" description="NAD-dependent epimerase/dehydratase" evidence="3">
    <location>
        <begin position="15"/>
        <end position="232"/>
    </location>
</feature>
<proteinExistence type="inferred from homology"/>
<evidence type="ECO:0000259" key="3">
    <source>
        <dbReference type="Pfam" id="PF01370"/>
    </source>
</evidence>
<dbReference type="Gene3D" id="3.40.50.720">
    <property type="entry name" value="NAD(P)-binding Rossmann-like Domain"/>
    <property type="match status" value="1"/>
</dbReference>
<gene>
    <name evidence="4" type="ORF">MIZ01_2624</name>
</gene>
<protein>
    <submittedName>
        <fullName evidence="4">CDP-abequose synthase</fullName>
    </submittedName>
</protein>
<organism evidence="4 5">
    <name type="scientific">Sideroxyarcus emersonii</name>
    <dbReference type="NCBI Taxonomy" id="2764705"/>
    <lineage>
        <taxon>Bacteria</taxon>
        <taxon>Pseudomonadati</taxon>
        <taxon>Pseudomonadota</taxon>
        <taxon>Betaproteobacteria</taxon>
        <taxon>Nitrosomonadales</taxon>
        <taxon>Gallionellaceae</taxon>
        <taxon>Sideroxyarcus</taxon>
    </lineage>
</organism>
<accession>A0AAN1XD70</accession>
<dbReference type="PANTHER" id="PTHR43000">
    <property type="entry name" value="DTDP-D-GLUCOSE 4,6-DEHYDRATASE-RELATED"/>
    <property type="match status" value="1"/>
</dbReference>
<keyword evidence="5" id="KW-1185">Reference proteome</keyword>
<dbReference type="Pfam" id="PF01370">
    <property type="entry name" value="Epimerase"/>
    <property type="match status" value="1"/>
</dbReference>
<reference evidence="4 5" key="1">
    <citation type="journal article" date="2022" name="Int. J. Syst. Evol. Microbiol.">
        <title>&lt;i&gt;Sideroxyarcus emersonii&lt;/i&gt; gen. nov. sp. nov., a neutrophilic, microaerobic iron- and thiosulfate-oxidizing bacterium isolated from iron-rich wetland sediment.</title>
        <authorList>
            <person name="Kato S."/>
            <person name="Itoh T."/>
            <person name="Iino T."/>
            <person name="Ohkuma M."/>
        </authorList>
    </citation>
    <scope>NUCLEOTIDE SEQUENCE [LARGE SCALE GENOMIC DNA]</scope>
    <source>
        <strain evidence="4 5">MIZ01</strain>
    </source>
</reference>